<sequence>MAAEFDLTSLTGKGYNDQTAPLPIFIVPIRFTMSSQTSPKTYLTNSLSKLKSYFSELLDFQSRIWVVHIFEDSITDQSFVINEDGFKEPLEWMKKRDYQTRMLDRVDKMKISQVIEIQFEDKMHRLMRVK</sequence>
<evidence type="ECO:0000313" key="2">
    <source>
        <dbReference type="Proteomes" id="UP000092819"/>
    </source>
</evidence>
<protein>
    <submittedName>
        <fullName evidence="1">Uncharacterized protein</fullName>
    </submittedName>
</protein>
<dbReference type="EMBL" id="FLQZ01000016">
    <property type="protein sequence ID" value="SBT12129.1"/>
    <property type="molecule type" value="Genomic_DNA"/>
</dbReference>
<reference evidence="2" key="1">
    <citation type="submission" date="2016-06" db="EMBL/GenBank/DDBJ databases">
        <authorList>
            <person name="Rodrigo-Torres L."/>
            <person name="Arahal D.R."/>
        </authorList>
    </citation>
    <scope>NUCLEOTIDE SEQUENCE [LARGE SCALE GENOMIC DNA]</scope>
    <source>
        <strain evidence="2">CECT 7224</strain>
    </source>
</reference>
<proteinExistence type="predicted"/>
<evidence type="ECO:0000313" key="1">
    <source>
        <dbReference type="EMBL" id="SBT12129.1"/>
    </source>
</evidence>
<name>A0A1C3JAF6_9VIBR</name>
<dbReference type="Proteomes" id="UP000092819">
    <property type="component" value="Unassembled WGS sequence"/>
</dbReference>
<accession>A0A1C3JAF6</accession>
<gene>
    <name evidence="1" type="ORF">VCE7224_00871</name>
</gene>
<dbReference type="AlphaFoldDB" id="A0A1C3JAF6"/>
<keyword evidence="2" id="KW-1185">Reference proteome</keyword>
<organism evidence="1 2">
    <name type="scientific">Vibrio celticus</name>
    <dbReference type="NCBI Taxonomy" id="446372"/>
    <lineage>
        <taxon>Bacteria</taxon>
        <taxon>Pseudomonadati</taxon>
        <taxon>Pseudomonadota</taxon>
        <taxon>Gammaproteobacteria</taxon>
        <taxon>Vibrionales</taxon>
        <taxon>Vibrionaceae</taxon>
        <taxon>Vibrio</taxon>
    </lineage>
</organism>